<dbReference type="EC" id="3.1.1.29" evidence="1"/>
<evidence type="ECO:0000313" key="7">
    <source>
        <dbReference type="Proteomes" id="UP000192639"/>
    </source>
</evidence>
<dbReference type="FunFam" id="3.40.1490.10:FF:000002">
    <property type="entry name" value="Peptidyl-tRNA hydrolase 2, mitochondrial"/>
    <property type="match status" value="1"/>
</dbReference>
<feature type="coiled-coil region" evidence="5">
    <location>
        <begin position="2"/>
        <end position="29"/>
    </location>
</feature>
<dbReference type="Pfam" id="PF01981">
    <property type="entry name" value="PTH2"/>
    <property type="match status" value="1"/>
</dbReference>
<dbReference type="EMBL" id="LWDP01000071">
    <property type="protein sequence ID" value="ORD93530.1"/>
    <property type="molecule type" value="Genomic_DNA"/>
</dbReference>
<organism evidence="6 7">
    <name type="scientific">Enterospora canceri</name>
    <dbReference type="NCBI Taxonomy" id="1081671"/>
    <lineage>
        <taxon>Eukaryota</taxon>
        <taxon>Fungi</taxon>
        <taxon>Fungi incertae sedis</taxon>
        <taxon>Microsporidia</taxon>
        <taxon>Enterocytozoonidae</taxon>
        <taxon>Enterospora</taxon>
    </lineage>
</organism>
<keyword evidence="5" id="KW-0175">Coiled coil</keyword>
<dbReference type="GO" id="GO:0005829">
    <property type="term" value="C:cytosol"/>
    <property type="evidence" value="ECO:0007669"/>
    <property type="project" value="TreeGrafter"/>
</dbReference>
<dbReference type="AlphaFoldDB" id="A0A1Y1S525"/>
<dbReference type="SUPFAM" id="SSF102462">
    <property type="entry name" value="Peptidyl-tRNA hydrolase II"/>
    <property type="match status" value="1"/>
</dbReference>
<accession>A0A1Y1S525</accession>
<evidence type="ECO:0000313" key="6">
    <source>
        <dbReference type="EMBL" id="ORD93530.1"/>
    </source>
</evidence>
<dbReference type="PANTHER" id="PTHR12649">
    <property type="entry name" value="PEPTIDYL-TRNA HYDROLASE 2"/>
    <property type="match status" value="1"/>
</dbReference>
<dbReference type="InterPro" id="IPR023476">
    <property type="entry name" value="Pep_tRNA_hydro_II_dom_sf"/>
</dbReference>
<comment type="caution">
    <text evidence="6">The sequence shown here is derived from an EMBL/GenBank/DDBJ whole genome shotgun (WGS) entry which is preliminary data.</text>
</comment>
<comment type="catalytic activity">
    <reaction evidence="4">
        <text>an N-acyl-L-alpha-aminoacyl-tRNA + H2O = an N-acyl-L-amino acid + a tRNA + H(+)</text>
        <dbReference type="Rhea" id="RHEA:54448"/>
        <dbReference type="Rhea" id="RHEA-COMP:10123"/>
        <dbReference type="Rhea" id="RHEA-COMP:13883"/>
        <dbReference type="ChEBI" id="CHEBI:15377"/>
        <dbReference type="ChEBI" id="CHEBI:15378"/>
        <dbReference type="ChEBI" id="CHEBI:59874"/>
        <dbReference type="ChEBI" id="CHEBI:78442"/>
        <dbReference type="ChEBI" id="CHEBI:138191"/>
        <dbReference type="EC" id="3.1.1.29"/>
    </reaction>
</comment>
<keyword evidence="2" id="KW-0378">Hydrolase</keyword>
<evidence type="ECO:0000256" key="3">
    <source>
        <dbReference type="ARBA" id="ARBA00038050"/>
    </source>
</evidence>
<gene>
    <name evidence="6" type="primary">PTH</name>
    <name evidence="6" type="ORF">ECANGB1_2042</name>
</gene>
<protein>
    <recommendedName>
        <fullName evidence="1">peptidyl-tRNA hydrolase</fullName>
        <ecNumber evidence="1">3.1.1.29</ecNumber>
    </recommendedName>
</protein>
<comment type="similarity">
    <text evidence="3">Belongs to the PTH2 family.</text>
</comment>
<dbReference type="Proteomes" id="UP000192639">
    <property type="component" value="Unassembled WGS sequence"/>
</dbReference>
<dbReference type="VEuPathDB" id="MicrosporidiaDB:ECANGB1_2042"/>
<proteinExistence type="inferred from homology"/>
<sequence>MVVQSKNKNSFIKNTLKELNKQVKEEKRAEPRYKVVFVINIDLRMSNGKVISQCMHAYDELLEKTRSTPFLAQTYALWKAEGAAKITLKGTRSKMSQIAEAASKTGINHSEVIDGGRTEVKSGSMTVVAVGPGLCEDIDRVTGGLPIY</sequence>
<reference evidence="6 7" key="1">
    <citation type="journal article" date="2017" name="Environ. Microbiol.">
        <title>Decay of the glycolytic pathway and adaptation to intranuclear parasitism within Enterocytozoonidae microsporidia.</title>
        <authorList>
            <person name="Wiredu Boakye D."/>
            <person name="Jaroenlak P."/>
            <person name="Prachumwat A."/>
            <person name="Williams T.A."/>
            <person name="Bateman K.S."/>
            <person name="Itsathitphaisarn O."/>
            <person name="Sritunyalucksana K."/>
            <person name="Paszkiewicz K.H."/>
            <person name="Moore K.A."/>
            <person name="Stentiford G.D."/>
            <person name="Williams B.A."/>
        </authorList>
    </citation>
    <scope>NUCLEOTIDE SEQUENCE [LARGE SCALE GENOMIC DNA]</scope>
    <source>
        <strain evidence="6 7">GB1</strain>
    </source>
</reference>
<dbReference type="PANTHER" id="PTHR12649:SF11">
    <property type="entry name" value="PEPTIDYL-TRNA HYDROLASE 2, MITOCHONDRIAL"/>
    <property type="match status" value="1"/>
</dbReference>
<dbReference type="OrthoDB" id="1733656at2759"/>
<evidence type="ECO:0000256" key="4">
    <source>
        <dbReference type="ARBA" id="ARBA00048707"/>
    </source>
</evidence>
<dbReference type="InterPro" id="IPR002833">
    <property type="entry name" value="PTH2"/>
</dbReference>
<evidence type="ECO:0000256" key="1">
    <source>
        <dbReference type="ARBA" id="ARBA00013260"/>
    </source>
</evidence>
<evidence type="ECO:0000256" key="2">
    <source>
        <dbReference type="ARBA" id="ARBA00022801"/>
    </source>
</evidence>
<dbReference type="GO" id="GO:0004045">
    <property type="term" value="F:peptidyl-tRNA hydrolase activity"/>
    <property type="evidence" value="ECO:0007669"/>
    <property type="project" value="UniProtKB-EC"/>
</dbReference>
<dbReference type="Gene3D" id="3.40.1490.10">
    <property type="entry name" value="Bit1"/>
    <property type="match status" value="1"/>
</dbReference>
<name>A0A1Y1S525_9MICR</name>
<keyword evidence="7" id="KW-1185">Reference proteome</keyword>
<evidence type="ECO:0000256" key="5">
    <source>
        <dbReference type="SAM" id="Coils"/>
    </source>
</evidence>